<dbReference type="EMBL" id="JBIMZQ010000017">
    <property type="protein sequence ID" value="KAL3666416.1"/>
    <property type="molecule type" value="Genomic_DNA"/>
</dbReference>
<dbReference type="AlphaFoldDB" id="A0ABD3FL22"/>
<organism evidence="3 4">
    <name type="scientific">Phytophthora oleae</name>
    <dbReference type="NCBI Taxonomy" id="2107226"/>
    <lineage>
        <taxon>Eukaryota</taxon>
        <taxon>Sar</taxon>
        <taxon>Stramenopiles</taxon>
        <taxon>Oomycota</taxon>
        <taxon>Peronosporomycetes</taxon>
        <taxon>Peronosporales</taxon>
        <taxon>Peronosporaceae</taxon>
        <taxon>Phytophthora</taxon>
    </lineage>
</organism>
<feature type="domain" description="Protein kinase" evidence="2">
    <location>
        <begin position="1"/>
        <end position="215"/>
    </location>
</feature>
<proteinExistence type="predicted"/>
<comment type="caution">
    <text evidence="3">The sequence shown here is derived from an EMBL/GenBank/DDBJ whole genome shotgun (WGS) entry which is preliminary data.</text>
</comment>
<protein>
    <recommendedName>
        <fullName evidence="2">Protein kinase domain-containing protein</fullName>
    </recommendedName>
</protein>
<dbReference type="PANTHER" id="PTHR44329:SF214">
    <property type="entry name" value="PROTEIN KINASE DOMAIN-CONTAINING PROTEIN"/>
    <property type="match status" value="1"/>
</dbReference>
<dbReference type="Gene3D" id="1.10.510.10">
    <property type="entry name" value="Transferase(Phosphotransferase) domain 1"/>
    <property type="match status" value="1"/>
</dbReference>
<name>A0ABD3FL22_9STRA</name>
<dbReference type="Proteomes" id="UP001632037">
    <property type="component" value="Unassembled WGS sequence"/>
</dbReference>
<sequence>MGTVSDGKGTRCTAPTGSSEYYQDVGATHISLPSFIICEDATNGDLGSFLSRSEENKKTKWRLLHQAALGLDYIHQKGVVHGNLKLNNILVGDDGQAKLSDFSLKAMRSTFLLSKTVSSGSTMRWSAPECLKQRPSEASDVFSFAMRAIEAATGEILFAFLGDDDVRDNIRRGEIPAQPEEMSDSEWKLVISMTCFDPRKRVTLKHVSEKLKDFADKESAEDPEDPPNDGPCERTPSL</sequence>
<feature type="region of interest" description="Disordered" evidence="1">
    <location>
        <begin position="213"/>
        <end position="238"/>
    </location>
</feature>
<dbReference type="InterPro" id="IPR011009">
    <property type="entry name" value="Kinase-like_dom_sf"/>
</dbReference>
<evidence type="ECO:0000313" key="4">
    <source>
        <dbReference type="Proteomes" id="UP001632037"/>
    </source>
</evidence>
<dbReference type="PANTHER" id="PTHR44329">
    <property type="entry name" value="SERINE/THREONINE-PROTEIN KINASE TNNI3K-RELATED"/>
    <property type="match status" value="1"/>
</dbReference>
<dbReference type="InterPro" id="IPR000719">
    <property type="entry name" value="Prot_kinase_dom"/>
</dbReference>
<reference evidence="3 4" key="1">
    <citation type="submission" date="2024-09" db="EMBL/GenBank/DDBJ databases">
        <title>Genome sequencing and assembly of Phytophthora oleae, isolate VK10A, causative agent of rot of olive drupes.</title>
        <authorList>
            <person name="Conti Taguali S."/>
            <person name="Riolo M."/>
            <person name="La Spada F."/>
            <person name="Cacciola S.O."/>
            <person name="Dionisio G."/>
        </authorList>
    </citation>
    <scope>NUCLEOTIDE SEQUENCE [LARGE SCALE GENOMIC DNA]</scope>
    <source>
        <strain evidence="3 4">VK10A</strain>
    </source>
</reference>
<evidence type="ECO:0000313" key="3">
    <source>
        <dbReference type="EMBL" id="KAL3666416.1"/>
    </source>
</evidence>
<dbReference type="InterPro" id="IPR001245">
    <property type="entry name" value="Ser-Thr/Tyr_kinase_cat_dom"/>
</dbReference>
<dbReference type="SUPFAM" id="SSF56112">
    <property type="entry name" value="Protein kinase-like (PK-like)"/>
    <property type="match status" value="1"/>
</dbReference>
<evidence type="ECO:0000259" key="2">
    <source>
        <dbReference type="PROSITE" id="PS50011"/>
    </source>
</evidence>
<accession>A0ABD3FL22</accession>
<keyword evidence="4" id="KW-1185">Reference proteome</keyword>
<evidence type="ECO:0000256" key="1">
    <source>
        <dbReference type="SAM" id="MobiDB-lite"/>
    </source>
</evidence>
<dbReference type="Pfam" id="PF07714">
    <property type="entry name" value="PK_Tyr_Ser-Thr"/>
    <property type="match status" value="1"/>
</dbReference>
<dbReference type="InterPro" id="IPR051681">
    <property type="entry name" value="Ser/Thr_Kinases-Pseudokinases"/>
</dbReference>
<gene>
    <name evidence="3" type="ORF">V7S43_008667</name>
</gene>
<dbReference type="PROSITE" id="PS50011">
    <property type="entry name" value="PROTEIN_KINASE_DOM"/>
    <property type="match status" value="1"/>
</dbReference>